<keyword evidence="3" id="KW-0963">Cytoplasm</keyword>
<keyword evidence="7" id="KW-1185">Reference proteome</keyword>
<dbReference type="GO" id="GO:0005634">
    <property type="term" value="C:nucleus"/>
    <property type="evidence" value="ECO:0007669"/>
    <property type="project" value="UniProtKB-SubCell"/>
</dbReference>
<dbReference type="InterPro" id="IPR039924">
    <property type="entry name" value="ICln/Lot5/Saf5"/>
</dbReference>
<accession>A0A9Q0MUA9</accession>
<dbReference type="Pfam" id="PF03517">
    <property type="entry name" value="Voldacs"/>
    <property type="match status" value="1"/>
</dbReference>
<proteinExistence type="predicted"/>
<sequence length="112" mass="12988">MMDPVKCVYFLLDYDLLRPGVLDRYSSKDSDVDEGNYEEDDEANRPSIVEICLIPSDTEEVDKIFHAIFQCQIWNPDSTYTLSEEEEFMEASDESGEELDAEEMENLNIDDE</sequence>
<comment type="subcellular location">
    <subcellularLocation>
        <location evidence="2">Cytoplasm</location>
    </subcellularLocation>
    <subcellularLocation>
        <location evidence="1">Nucleus</location>
    </subcellularLocation>
</comment>
<evidence type="ECO:0000313" key="6">
    <source>
        <dbReference type="EMBL" id="KAJ6638152.1"/>
    </source>
</evidence>
<dbReference type="EMBL" id="WJQU01000003">
    <property type="protein sequence ID" value="KAJ6638152.1"/>
    <property type="molecule type" value="Genomic_DNA"/>
</dbReference>
<dbReference type="GO" id="GO:0005737">
    <property type="term" value="C:cytoplasm"/>
    <property type="evidence" value="ECO:0007669"/>
    <property type="project" value="UniProtKB-SubCell"/>
</dbReference>
<protein>
    <submittedName>
        <fullName evidence="6">Methylosome subunit pICln</fullName>
    </submittedName>
</protein>
<reference evidence="6" key="1">
    <citation type="submission" date="2022-07" db="EMBL/GenBank/DDBJ databases">
        <authorList>
            <person name="Trinca V."/>
            <person name="Uliana J.V.C."/>
            <person name="Torres T.T."/>
            <person name="Ward R.J."/>
            <person name="Monesi N."/>
        </authorList>
    </citation>
    <scope>NUCLEOTIDE SEQUENCE</scope>
    <source>
        <strain evidence="6">HSMRA1968</strain>
        <tissue evidence="6">Whole embryos</tissue>
    </source>
</reference>
<gene>
    <name evidence="6" type="primary">icln_0</name>
    <name evidence="6" type="ORF">Bhyg_10885</name>
</gene>
<dbReference type="Proteomes" id="UP001151699">
    <property type="component" value="Chromosome X"/>
</dbReference>
<evidence type="ECO:0000256" key="1">
    <source>
        <dbReference type="ARBA" id="ARBA00004123"/>
    </source>
</evidence>
<organism evidence="6 7">
    <name type="scientific">Pseudolycoriella hygida</name>
    <dbReference type="NCBI Taxonomy" id="35572"/>
    <lineage>
        <taxon>Eukaryota</taxon>
        <taxon>Metazoa</taxon>
        <taxon>Ecdysozoa</taxon>
        <taxon>Arthropoda</taxon>
        <taxon>Hexapoda</taxon>
        <taxon>Insecta</taxon>
        <taxon>Pterygota</taxon>
        <taxon>Neoptera</taxon>
        <taxon>Endopterygota</taxon>
        <taxon>Diptera</taxon>
        <taxon>Nematocera</taxon>
        <taxon>Sciaroidea</taxon>
        <taxon>Sciaridae</taxon>
        <taxon>Pseudolycoriella</taxon>
    </lineage>
</organism>
<dbReference type="Gene3D" id="2.30.29.30">
    <property type="entry name" value="Pleckstrin-homology domain (PH domain)/Phosphotyrosine-binding domain (PTB)"/>
    <property type="match status" value="1"/>
</dbReference>
<dbReference type="InterPro" id="IPR011993">
    <property type="entry name" value="PH-like_dom_sf"/>
</dbReference>
<dbReference type="OrthoDB" id="19714at2759"/>
<evidence type="ECO:0000256" key="2">
    <source>
        <dbReference type="ARBA" id="ARBA00004496"/>
    </source>
</evidence>
<comment type="caution">
    <text evidence="6">The sequence shown here is derived from an EMBL/GenBank/DDBJ whole genome shotgun (WGS) entry which is preliminary data.</text>
</comment>
<evidence type="ECO:0000256" key="4">
    <source>
        <dbReference type="ARBA" id="ARBA00023242"/>
    </source>
</evidence>
<evidence type="ECO:0000313" key="7">
    <source>
        <dbReference type="Proteomes" id="UP001151699"/>
    </source>
</evidence>
<feature type="region of interest" description="Disordered" evidence="5">
    <location>
        <begin position="84"/>
        <end position="112"/>
    </location>
</feature>
<evidence type="ECO:0000256" key="3">
    <source>
        <dbReference type="ARBA" id="ARBA00022490"/>
    </source>
</evidence>
<evidence type="ECO:0000256" key="5">
    <source>
        <dbReference type="SAM" id="MobiDB-lite"/>
    </source>
</evidence>
<name>A0A9Q0MUA9_9DIPT</name>
<keyword evidence="4" id="KW-0539">Nucleus</keyword>
<dbReference type="AlphaFoldDB" id="A0A9Q0MUA9"/>